<evidence type="ECO:0000259" key="2">
    <source>
        <dbReference type="Pfam" id="PF16087"/>
    </source>
</evidence>
<dbReference type="OrthoDB" id="6782743at2759"/>
<feature type="region of interest" description="Disordered" evidence="1">
    <location>
        <begin position="39"/>
        <end position="82"/>
    </location>
</feature>
<evidence type="ECO:0000313" key="3">
    <source>
        <dbReference type="EMBL" id="KAG8227363.1"/>
    </source>
</evidence>
<name>A0A8K0K3L8_LADFU</name>
<evidence type="ECO:0000256" key="1">
    <source>
        <dbReference type="SAM" id="MobiDB-lite"/>
    </source>
</evidence>
<protein>
    <recommendedName>
        <fullName evidence="2">DUF4817 domain-containing protein</fullName>
    </recommendedName>
</protein>
<dbReference type="Proteomes" id="UP000792457">
    <property type="component" value="Unassembled WGS sequence"/>
</dbReference>
<keyword evidence="4" id="KW-1185">Reference proteome</keyword>
<feature type="compositionally biased region" description="Basic and acidic residues" evidence="1">
    <location>
        <begin position="48"/>
        <end position="69"/>
    </location>
</feature>
<dbReference type="AlphaFoldDB" id="A0A8K0K3L8"/>
<gene>
    <name evidence="3" type="ORF">J437_LFUL000371</name>
</gene>
<proteinExistence type="predicted"/>
<reference evidence="3" key="1">
    <citation type="submission" date="2013-04" db="EMBL/GenBank/DDBJ databases">
        <authorList>
            <person name="Qu J."/>
            <person name="Murali S.C."/>
            <person name="Bandaranaike D."/>
            <person name="Bellair M."/>
            <person name="Blankenburg K."/>
            <person name="Chao H."/>
            <person name="Dinh H."/>
            <person name="Doddapaneni H."/>
            <person name="Downs B."/>
            <person name="Dugan-Rocha S."/>
            <person name="Elkadiri S."/>
            <person name="Gnanaolivu R.D."/>
            <person name="Hernandez B."/>
            <person name="Javaid M."/>
            <person name="Jayaseelan J.C."/>
            <person name="Lee S."/>
            <person name="Li M."/>
            <person name="Ming W."/>
            <person name="Munidasa M."/>
            <person name="Muniz J."/>
            <person name="Nguyen L."/>
            <person name="Ongeri F."/>
            <person name="Osuji N."/>
            <person name="Pu L.-L."/>
            <person name="Puazo M."/>
            <person name="Qu C."/>
            <person name="Quiroz J."/>
            <person name="Raj R."/>
            <person name="Weissenberger G."/>
            <person name="Xin Y."/>
            <person name="Zou X."/>
            <person name="Han Y."/>
            <person name="Richards S."/>
            <person name="Worley K."/>
            <person name="Muzny D."/>
            <person name="Gibbs R."/>
        </authorList>
    </citation>
    <scope>NUCLEOTIDE SEQUENCE</scope>
    <source>
        <strain evidence="3">Sampled in the wild</strain>
    </source>
</reference>
<comment type="caution">
    <text evidence="3">The sequence shown here is derived from an EMBL/GenBank/DDBJ whole genome shotgun (WGS) entry which is preliminary data.</text>
</comment>
<dbReference type="EMBL" id="KZ308322">
    <property type="protein sequence ID" value="KAG8227363.1"/>
    <property type="molecule type" value="Genomic_DNA"/>
</dbReference>
<organism evidence="3 4">
    <name type="scientific">Ladona fulva</name>
    <name type="common">Scarce chaser dragonfly</name>
    <name type="synonym">Libellula fulva</name>
    <dbReference type="NCBI Taxonomy" id="123851"/>
    <lineage>
        <taxon>Eukaryota</taxon>
        <taxon>Metazoa</taxon>
        <taxon>Ecdysozoa</taxon>
        <taxon>Arthropoda</taxon>
        <taxon>Hexapoda</taxon>
        <taxon>Insecta</taxon>
        <taxon>Pterygota</taxon>
        <taxon>Palaeoptera</taxon>
        <taxon>Odonata</taxon>
        <taxon>Epiprocta</taxon>
        <taxon>Anisoptera</taxon>
        <taxon>Libelluloidea</taxon>
        <taxon>Libellulidae</taxon>
        <taxon>Ladona</taxon>
    </lineage>
</organism>
<dbReference type="Pfam" id="PF16087">
    <property type="entry name" value="DUF4817"/>
    <property type="match status" value="1"/>
</dbReference>
<dbReference type="InterPro" id="IPR032135">
    <property type="entry name" value="DUF4817"/>
</dbReference>
<evidence type="ECO:0000313" key="4">
    <source>
        <dbReference type="Proteomes" id="UP000792457"/>
    </source>
</evidence>
<sequence length="99" mass="11928">MVWTGGHRGFAVRAYFENNRSVIATQRAFRRRFNIPRNNAVPNANTIRKQEDFQPGKLKERRRKEEEERRKKKKYSSCGFQSPNTIPYQFVIYQFQENN</sequence>
<reference evidence="3" key="2">
    <citation type="submission" date="2017-10" db="EMBL/GenBank/DDBJ databases">
        <title>Ladona fulva Genome sequencing and assembly.</title>
        <authorList>
            <person name="Murali S."/>
            <person name="Richards S."/>
            <person name="Bandaranaike D."/>
            <person name="Bellair M."/>
            <person name="Blankenburg K."/>
            <person name="Chao H."/>
            <person name="Dinh H."/>
            <person name="Doddapaneni H."/>
            <person name="Dugan-Rocha S."/>
            <person name="Elkadiri S."/>
            <person name="Gnanaolivu R."/>
            <person name="Hernandez B."/>
            <person name="Skinner E."/>
            <person name="Javaid M."/>
            <person name="Lee S."/>
            <person name="Li M."/>
            <person name="Ming W."/>
            <person name="Munidasa M."/>
            <person name="Muniz J."/>
            <person name="Nguyen L."/>
            <person name="Hughes D."/>
            <person name="Osuji N."/>
            <person name="Pu L.-L."/>
            <person name="Puazo M."/>
            <person name="Qu C."/>
            <person name="Quiroz J."/>
            <person name="Raj R."/>
            <person name="Weissenberger G."/>
            <person name="Xin Y."/>
            <person name="Zou X."/>
            <person name="Han Y."/>
            <person name="Worley K."/>
            <person name="Muzny D."/>
            <person name="Gibbs R."/>
        </authorList>
    </citation>
    <scope>NUCLEOTIDE SEQUENCE</scope>
    <source>
        <strain evidence="3">Sampled in the wild</strain>
    </source>
</reference>
<accession>A0A8K0K3L8</accession>
<feature type="domain" description="DUF4817" evidence="2">
    <location>
        <begin position="6"/>
        <end position="49"/>
    </location>
</feature>